<dbReference type="EMBL" id="VOQF01000008">
    <property type="protein sequence ID" value="TXC89668.1"/>
    <property type="molecule type" value="Genomic_DNA"/>
</dbReference>
<evidence type="ECO:0000313" key="1">
    <source>
        <dbReference type="EMBL" id="TXC89668.1"/>
    </source>
</evidence>
<sequence length="208" mass="24016">MLDCLWELLPKKSERCSGVSKKINRVEDYTINRFTMAVLPDSSNKMFSEVLEIEENLVVEKRPMELISGSCSYYGSSYMGRKDGTRDVMGVTHKPPIAIDPTNSLYFFPTTSSTRPQCAWLSHSYVKSYSEAEHDNTKVTFTNDKEVILCISIGSFENQLFRTAQLRTIMSSRIEQEQKKMNMLLFPKGQGEVNTFYEQIIRELNRYN</sequence>
<dbReference type="Proteomes" id="UP000321363">
    <property type="component" value="Unassembled WGS sequence"/>
</dbReference>
<organism evidence="1 2">
    <name type="scientific">Metabacillus litoralis</name>
    <dbReference type="NCBI Taxonomy" id="152268"/>
    <lineage>
        <taxon>Bacteria</taxon>
        <taxon>Bacillati</taxon>
        <taxon>Bacillota</taxon>
        <taxon>Bacilli</taxon>
        <taxon>Bacillales</taxon>
        <taxon>Bacillaceae</taxon>
        <taxon>Metabacillus</taxon>
    </lineage>
</organism>
<keyword evidence="2" id="KW-1185">Reference proteome</keyword>
<protein>
    <submittedName>
        <fullName evidence="1">Competence protein</fullName>
    </submittedName>
</protein>
<accession>A0A5C6VYI4</accession>
<comment type="caution">
    <text evidence="1">The sequence shown here is derived from an EMBL/GenBank/DDBJ whole genome shotgun (WGS) entry which is preliminary data.</text>
</comment>
<dbReference type="InterPro" id="IPR010461">
    <property type="entry name" value="ComK"/>
</dbReference>
<proteinExistence type="predicted"/>
<dbReference type="AlphaFoldDB" id="A0A5C6VYI4"/>
<reference evidence="1 2" key="1">
    <citation type="journal article" date="2005" name="Int. J. Syst. Evol. Microbiol.">
        <title>Bacillus litoralis sp. nov., isolated from a tidal flat of the Yellow Sea in Korea.</title>
        <authorList>
            <person name="Yoon J.H."/>
            <person name="Oh T.K."/>
        </authorList>
    </citation>
    <scope>NUCLEOTIDE SEQUENCE [LARGE SCALE GENOMIC DNA]</scope>
    <source>
        <strain evidence="1 2">SW-211</strain>
    </source>
</reference>
<dbReference type="Pfam" id="PF06338">
    <property type="entry name" value="ComK"/>
    <property type="match status" value="1"/>
</dbReference>
<name>A0A5C6VYI4_9BACI</name>
<dbReference type="GO" id="GO:0030420">
    <property type="term" value="P:establishment of competence for transformation"/>
    <property type="evidence" value="ECO:0007669"/>
    <property type="project" value="InterPro"/>
</dbReference>
<evidence type="ECO:0000313" key="2">
    <source>
        <dbReference type="Proteomes" id="UP000321363"/>
    </source>
</evidence>
<dbReference type="OrthoDB" id="2417337at2"/>
<gene>
    <name evidence="1" type="ORF">FS935_14960</name>
</gene>